<reference evidence="1 2" key="1">
    <citation type="submission" date="2020-08" db="EMBL/GenBank/DDBJ databases">
        <title>Winkia gen. nov., sp. nov., isolated from faeces of the Anser albifrons in China.</title>
        <authorList>
            <person name="Liu Q."/>
        </authorList>
    </citation>
    <scope>NUCLEOTIDE SEQUENCE [LARGE SCALE GENOMIC DNA]</scope>
    <source>
        <strain evidence="1 2">C62</strain>
    </source>
</reference>
<proteinExistence type="predicted"/>
<dbReference type="RefSeq" id="WP_191072300.1">
    <property type="nucleotide sequence ID" value="NZ_CP060506.1"/>
</dbReference>
<protein>
    <recommendedName>
        <fullName evidence="3">DUF1444 family protein</fullName>
    </recommendedName>
</protein>
<dbReference type="EMBL" id="JACRUO010000003">
    <property type="protein sequence ID" value="MBD3690184.1"/>
    <property type="molecule type" value="Genomic_DNA"/>
</dbReference>
<name>A0A8I0GHQ8_9ACTO</name>
<sequence length="285" mass="31613">MFFKRKKHNQPSPTQLAQSVTYELLQRRGIEVVSDTFDDGTPYFELVTGHPGARLTLSRPIEWATLLSEDELKAQIDGWLDSLLNSPNYTEENIEDIDLSERLFVRALPDDATSDPAARDDFAYTRQLVPGMSLLLVIDYPETLRWVTSADIERLPQSLDELYGMAIENTLAMPLVDQHVSDDGSVRWLQGQSLCTSAVVSRVELLAPNTGYGIVFAIPTTWDVVVAGVETHDDLVPTFEKVAKVAGQILFAPENEKAATCPHIFFRSPDGDISLGATLSISEDD</sequence>
<dbReference type="AlphaFoldDB" id="A0A8I0GHQ8"/>
<gene>
    <name evidence="1" type="ORF">H8R10_08090</name>
</gene>
<evidence type="ECO:0000313" key="2">
    <source>
        <dbReference type="Proteomes" id="UP000627538"/>
    </source>
</evidence>
<comment type="caution">
    <text evidence="1">The sequence shown here is derived from an EMBL/GenBank/DDBJ whole genome shotgun (WGS) entry which is preliminary data.</text>
</comment>
<evidence type="ECO:0008006" key="3">
    <source>
        <dbReference type="Google" id="ProtNLM"/>
    </source>
</evidence>
<accession>A0A8I0GHQ8</accession>
<dbReference type="Proteomes" id="UP000627538">
    <property type="component" value="Unassembled WGS sequence"/>
</dbReference>
<evidence type="ECO:0000313" key="1">
    <source>
        <dbReference type="EMBL" id="MBD3690184.1"/>
    </source>
</evidence>
<keyword evidence="2" id="KW-1185">Reference proteome</keyword>
<organism evidence="1 2">
    <name type="scientific">Nanchangia anserum</name>
    <dbReference type="NCBI Taxonomy" id="2692125"/>
    <lineage>
        <taxon>Bacteria</taxon>
        <taxon>Bacillati</taxon>
        <taxon>Actinomycetota</taxon>
        <taxon>Actinomycetes</taxon>
        <taxon>Actinomycetales</taxon>
        <taxon>Actinomycetaceae</taxon>
        <taxon>Nanchangia</taxon>
    </lineage>
</organism>